<dbReference type="CDD" id="cd03784">
    <property type="entry name" value="GT1_Gtf-like"/>
    <property type="match status" value="1"/>
</dbReference>
<evidence type="ECO:0000256" key="5">
    <source>
        <dbReference type="RuleBase" id="RU362057"/>
    </source>
</evidence>
<dbReference type="Gene3D" id="3.40.50.2000">
    <property type="entry name" value="Glycogen Phosphorylase B"/>
    <property type="match status" value="2"/>
</dbReference>
<comment type="similarity">
    <text evidence="1 4">Belongs to the UDP-glycosyltransferase family.</text>
</comment>
<dbReference type="GO" id="GO:0008194">
    <property type="term" value="F:UDP-glycosyltransferase activity"/>
    <property type="evidence" value="ECO:0007669"/>
    <property type="project" value="InterPro"/>
</dbReference>
<feature type="domain" description="Glycosyltransferase N-terminal" evidence="6">
    <location>
        <begin position="20"/>
        <end position="241"/>
    </location>
</feature>
<dbReference type="AlphaFoldDB" id="A0AAV0C4K2"/>
<evidence type="ECO:0000259" key="6">
    <source>
        <dbReference type="Pfam" id="PF26168"/>
    </source>
</evidence>
<comment type="caution">
    <text evidence="7">The sequence shown here is derived from an EMBL/GenBank/DDBJ whole genome shotgun (WGS) entry which is preliminary data.</text>
</comment>
<proteinExistence type="inferred from homology"/>
<evidence type="ECO:0000256" key="1">
    <source>
        <dbReference type="ARBA" id="ARBA00009995"/>
    </source>
</evidence>
<evidence type="ECO:0000256" key="3">
    <source>
        <dbReference type="ARBA" id="ARBA00022679"/>
    </source>
</evidence>
<dbReference type="Proteomes" id="UP001152523">
    <property type="component" value="Unassembled WGS sequence"/>
</dbReference>
<keyword evidence="8" id="KW-1185">Reference proteome</keyword>
<dbReference type="SUPFAM" id="SSF53756">
    <property type="entry name" value="UDP-Glycosyltransferase/glycogen phosphorylase"/>
    <property type="match status" value="1"/>
</dbReference>
<dbReference type="EMBL" id="CAMAPF010000011">
    <property type="protein sequence ID" value="CAH9064693.1"/>
    <property type="molecule type" value="Genomic_DNA"/>
</dbReference>
<reference evidence="7" key="1">
    <citation type="submission" date="2022-07" db="EMBL/GenBank/DDBJ databases">
        <authorList>
            <person name="Macas J."/>
            <person name="Novak P."/>
            <person name="Neumann P."/>
        </authorList>
    </citation>
    <scope>NUCLEOTIDE SEQUENCE</scope>
</reference>
<dbReference type="PROSITE" id="PS00375">
    <property type="entry name" value="UDPGT"/>
    <property type="match status" value="1"/>
</dbReference>
<dbReference type="EC" id="2.4.1.-" evidence="5"/>
<keyword evidence="3 4" id="KW-0808">Transferase</keyword>
<protein>
    <recommendedName>
        <fullName evidence="5">Glycosyltransferase</fullName>
        <ecNumber evidence="5">2.4.1.-</ecNumber>
    </recommendedName>
</protein>
<sequence length="462" mass="52202">MIMESGKQLDSSCCGRPLKVLLFPWIAYGHITPYLELAKHLSCKNFKIYFYSTPIILNTIKLNNPILADNITLLELKLSSHGGDLPPHRHTTTGLPHHLVPTLFQSFAASASTFASVLDSCSPDLVIYDGFQPWVPVDAASRNIPSVFFLIIGSSAYSYFYHTVYAYKEDTSTPFPFPAIYATEHETKSLKFPWEPGFIFKGANKSCEIILVNSSEEIDGKYIRYLSELCKKKMVTVGPLINVDEGKDDVMIMKWLNKKEGRSCLYVSFGSEYYMGKEDLEEMAYGLELSGVNFIWVIRFPEGGDDKTLSLDEALPSGFLDRVKKRGLIVKKWAPQAWILRHKNIGGFLSHCGWNSVLESVQFEVPILALPMHLDQPAHARMAVELGIALEIERDENGKVQREVVVKTIKAFFGEKKCEELRAKIKQVNHAIKMRGNKQIDSAVEELTNLCLNYHHKKLVVT</sequence>
<accession>A0AAV0C4K2</accession>
<name>A0AAV0C4K2_9ASTE</name>
<dbReference type="InterPro" id="IPR035595">
    <property type="entry name" value="UDP_glycos_trans_CS"/>
</dbReference>
<dbReference type="Pfam" id="PF00201">
    <property type="entry name" value="UDPGT"/>
    <property type="match status" value="1"/>
</dbReference>
<dbReference type="PANTHER" id="PTHR48044">
    <property type="entry name" value="GLYCOSYLTRANSFERASE"/>
    <property type="match status" value="1"/>
</dbReference>
<dbReference type="Pfam" id="PF26168">
    <property type="entry name" value="Glyco_transf_N"/>
    <property type="match status" value="1"/>
</dbReference>
<dbReference type="GO" id="GO:0016138">
    <property type="term" value="P:glycoside biosynthetic process"/>
    <property type="evidence" value="ECO:0007669"/>
    <property type="project" value="UniProtKB-ARBA"/>
</dbReference>
<dbReference type="FunFam" id="3.40.50.2000:FF:000060">
    <property type="entry name" value="Glycosyltransferase"/>
    <property type="match status" value="1"/>
</dbReference>
<organism evidence="7 8">
    <name type="scientific">Cuscuta epithymum</name>
    <dbReference type="NCBI Taxonomy" id="186058"/>
    <lineage>
        <taxon>Eukaryota</taxon>
        <taxon>Viridiplantae</taxon>
        <taxon>Streptophyta</taxon>
        <taxon>Embryophyta</taxon>
        <taxon>Tracheophyta</taxon>
        <taxon>Spermatophyta</taxon>
        <taxon>Magnoliopsida</taxon>
        <taxon>eudicotyledons</taxon>
        <taxon>Gunneridae</taxon>
        <taxon>Pentapetalae</taxon>
        <taxon>asterids</taxon>
        <taxon>lamiids</taxon>
        <taxon>Solanales</taxon>
        <taxon>Convolvulaceae</taxon>
        <taxon>Cuscuteae</taxon>
        <taxon>Cuscuta</taxon>
        <taxon>Cuscuta subgen. Cuscuta</taxon>
    </lineage>
</organism>
<evidence type="ECO:0000313" key="8">
    <source>
        <dbReference type="Proteomes" id="UP001152523"/>
    </source>
</evidence>
<evidence type="ECO:0000313" key="7">
    <source>
        <dbReference type="EMBL" id="CAH9064693.1"/>
    </source>
</evidence>
<keyword evidence="2 4" id="KW-0328">Glycosyltransferase</keyword>
<gene>
    <name evidence="7" type="ORF">CEPIT_LOCUS2167</name>
</gene>
<dbReference type="PANTHER" id="PTHR48044:SF41">
    <property type="entry name" value="GLYCOSYLTRANSFERASE"/>
    <property type="match status" value="1"/>
</dbReference>
<evidence type="ECO:0000256" key="4">
    <source>
        <dbReference type="RuleBase" id="RU003718"/>
    </source>
</evidence>
<evidence type="ECO:0000256" key="2">
    <source>
        <dbReference type="ARBA" id="ARBA00022676"/>
    </source>
</evidence>
<dbReference type="InterPro" id="IPR002213">
    <property type="entry name" value="UDP_glucos_trans"/>
</dbReference>
<dbReference type="InterPro" id="IPR058980">
    <property type="entry name" value="Glyco_transf_N"/>
</dbReference>